<reference evidence="1 2" key="1">
    <citation type="journal article" date="2010" name="Proc. Natl. Acad. Sci. U.S.A.">
        <title>Nitrosopumilus maritimus genome reveals unique mechanisms for nitrification and autotrophy in globally distributed marine crenarchaea.</title>
        <authorList>
            <person name="Walker C.B."/>
            <person name="de la Torre J.R."/>
            <person name="Klotz M.G."/>
            <person name="Urakawa H."/>
            <person name="Pinel N."/>
            <person name="Arp D.J."/>
            <person name="Brochier-Armanet C."/>
            <person name="Chain P.S."/>
            <person name="Chan P.P."/>
            <person name="Gollabgir A."/>
            <person name="Hemp J."/>
            <person name="Hugler M."/>
            <person name="Karr E.A."/>
            <person name="Konneke M."/>
            <person name="Shin M."/>
            <person name="Lawton T.J."/>
            <person name="Lowe T."/>
            <person name="Martens-Habbena W."/>
            <person name="Sayavedra-Soto L.A."/>
            <person name="Lang D."/>
            <person name="Sievert S.M."/>
            <person name="Rosenzweig A.C."/>
            <person name="Manning G."/>
            <person name="Stahl D.A."/>
        </authorList>
    </citation>
    <scope>NUCLEOTIDE SEQUENCE [LARGE SCALE GENOMIC DNA]</scope>
    <source>
        <strain evidence="1 2">SCM1</strain>
    </source>
</reference>
<accession>A9A1J7</accession>
<dbReference type="EnsemblBacteria" id="ABX13176">
    <property type="protein sequence ID" value="ABX13176"/>
    <property type="gene ID" value="Nmar_1280"/>
</dbReference>
<dbReference type="OrthoDB" id="6905at2157"/>
<dbReference type="RefSeq" id="WP_012215663.1">
    <property type="nucleotide sequence ID" value="NC_010085.1"/>
</dbReference>
<keyword evidence="2" id="KW-1185">Reference proteome</keyword>
<dbReference type="KEGG" id="nmr:Nmar_1280"/>
<dbReference type="EMBL" id="CP000866">
    <property type="protein sequence ID" value="ABX13176.1"/>
    <property type="molecule type" value="Genomic_DNA"/>
</dbReference>
<proteinExistence type="predicted"/>
<dbReference type="GeneID" id="5774335"/>
<dbReference type="AlphaFoldDB" id="A9A1J7"/>
<protein>
    <submittedName>
        <fullName evidence="1">Uncharacterized protein</fullName>
    </submittedName>
</protein>
<dbReference type="InParanoid" id="A9A1J7"/>
<name>A9A1J7_NITMS</name>
<sequence length="214" mass="22691">MTFLTQKKTSMIAGTAILTIALAFGGYSFASHSFEAGVSGDNIPDNTHISLNGITLGPGEVMPLYDASPNFVSGHFLLTDECVPVDDDTNAPRVAVIAGHIDEHNSATHIEPMPLFYIDLVSNGDNRCVWHAHIPDPLNGGAPRVTDIAIANLGTSDVTFSGQHIVDINIQSVLGNIADAPYTDGPYVDLSANTIYDLNDDEHDNDGLGHGGHD</sequence>
<dbReference type="STRING" id="436308.Nmar_1280"/>
<evidence type="ECO:0000313" key="2">
    <source>
        <dbReference type="Proteomes" id="UP000000792"/>
    </source>
</evidence>
<gene>
    <name evidence="1" type="ordered locus">Nmar_1280</name>
</gene>
<organism evidence="1 2">
    <name type="scientific">Nitrosopumilus maritimus (strain SCM1)</name>
    <dbReference type="NCBI Taxonomy" id="436308"/>
    <lineage>
        <taxon>Archaea</taxon>
        <taxon>Nitrososphaerota</taxon>
        <taxon>Nitrososphaeria</taxon>
        <taxon>Nitrosopumilales</taxon>
        <taxon>Nitrosopumilaceae</taxon>
        <taxon>Nitrosopumilus</taxon>
    </lineage>
</organism>
<dbReference type="Proteomes" id="UP000000792">
    <property type="component" value="Chromosome"/>
</dbReference>
<dbReference type="HOGENOM" id="CLU_1286378_0_0_2"/>
<evidence type="ECO:0000313" key="1">
    <source>
        <dbReference type="EMBL" id="ABX13176.1"/>
    </source>
</evidence>